<keyword evidence="2" id="KW-1185">Reference proteome</keyword>
<evidence type="ECO:0000313" key="2">
    <source>
        <dbReference type="Proteomes" id="UP000431744"/>
    </source>
</evidence>
<proteinExistence type="predicted"/>
<organism evidence="1 2">
    <name type="scientific">Pseudoclavibacter endophyticus</name>
    <dbReference type="NCBI Taxonomy" id="1778590"/>
    <lineage>
        <taxon>Bacteria</taxon>
        <taxon>Bacillati</taxon>
        <taxon>Actinomycetota</taxon>
        <taxon>Actinomycetes</taxon>
        <taxon>Micrococcales</taxon>
        <taxon>Microbacteriaceae</taxon>
        <taxon>Pseudoclavibacter</taxon>
    </lineage>
</organism>
<dbReference type="AlphaFoldDB" id="A0A6H9WPY5"/>
<dbReference type="SUPFAM" id="SSF160424">
    <property type="entry name" value="BH3703-like"/>
    <property type="match status" value="1"/>
</dbReference>
<evidence type="ECO:0000313" key="1">
    <source>
        <dbReference type="EMBL" id="KAB1648171.1"/>
    </source>
</evidence>
<dbReference type="Proteomes" id="UP000431744">
    <property type="component" value="Unassembled WGS sequence"/>
</dbReference>
<sequence length="333" mass="37183">MVDDARIQDCHRRIAEGWLPLMPEGQWSVSYLFWAPAGKAVYTETTAIDREGKAHPLSQPPAVHEALHELRDAMSDPQRGAWISSEFKLTDDGVLEASFNWDRRFYWGVHAGSPWAPDPDPDTPDVPDDNAFVDELERYPREHLFLPAWYPRHRVVDGERLDDAALDPRRADPDHHDRFETPRNAAVSLPDEVKPLQDAWGWPGVFASINDAVLGNMDRREGREADALLGETGDHERDAALDALIDDAVASTMLVLDRSPALASVRLLREWLAVRGERGPANLEAANRGDALAALLDRTGEVGDAARVTRARLESIVRLVVEDNVDDRFDAVS</sequence>
<dbReference type="OrthoDB" id="6957847at2"/>
<protein>
    <submittedName>
        <fullName evidence="1">Uncharacterized protein</fullName>
    </submittedName>
</protein>
<dbReference type="RefSeq" id="WP_158029366.1">
    <property type="nucleotide sequence ID" value="NZ_BMHG01000001.1"/>
</dbReference>
<reference evidence="1 2" key="1">
    <citation type="submission" date="2019-09" db="EMBL/GenBank/DDBJ databases">
        <title>Phylogeny of genus Pseudoclavibacter and closely related genus.</title>
        <authorList>
            <person name="Li Y."/>
        </authorList>
    </citation>
    <scope>NUCLEOTIDE SEQUENCE [LARGE SCALE GENOMIC DNA]</scope>
    <source>
        <strain evidence="1 2">EGI 60007</strain>
    </source>
</reference>
<dbReference type="InterPro" id="IPR036170">
    <property type="entry name" value="YezG-like_sf"/>
</dbReference>
<accession>A0A6H9WPY5</accession>
<comment type="caution">
    <text evidence="1">The sequence shown here is derived from an EMBL/GenBank/DDBJ whole genome shotgun (WGS) entry which is preliminary data.</text>
</comment>
<name>A0A6H9WPY5_9MICO</name>
<gene>
    <name evidence="1" type="ORF">F8O04_10665</name>
</gene>
<dbReference type="EMBL" id="WBJY01000002">
    <property type="protein sequence ID" value="KAB1648171.1"/>
    <property type="molecule type" value="Genomic_DNA"/>
</dbReference>